<organism evidence="3 4">
    <name type="scientific">Chlamydia ibidis 10-1398/6</name>
    <dbReference type="NCBI Taxonomy" id="1046581"/>
    <lineage>
        <taxon>Bacteria</taxon>
        <taxon>Pseudomonadati</taxon>
        <taxon>Chlamydiota</taxon>
        <taxon>Chlamydiia</taxon>
        <taxon>Chlamydiales</taxon>
        <taxon>Chlamydiaceae</taxon>
        <taxon>Chlamydia/Chlamydophila group</taxon>
        <taxon>Chlamydia</taxon>
    </lineage>
</organism>
<gene>
    <name evidence="3" type="ORF">H359_0302</name>
</gene>
<feature type="compositionally biased region" description="Basic and acidic residues" evidence="1">
    <location>
        <begin position="209"/>
        <end position="226"/>
    </location>
</feature>
<feature type="region of interest" description="Disordered" evidence="1">
    <location>
        <begin position="196"/>
        <end position="226"/>
    </location>
</feature>
<keyword evidence="2" id="KW-0812">Transmembrane</keyword>
<evidence type="ECO:0008006" key="5">
    <source>
        <dbReference type="Google" id="ProtNLM"/>
    </source>
</evidence>
<comment type="caution">
    <text evidence="3">The sequence shown here is derived from an EMBL/GenBank/DDBJ whole genome shotgun (WGS) entry which is preliminary data.</text>
</comment>
<evidence type="ECO:0000313" key="4">
    <source>
        <dbReference type="Proteomes" id="UP000016064"/>
    </source>
</evidence>
<evidence type="ECO:0000256" key="2">
    <source>
        <dbReference type="SAM" id="Phobius"/>
    </source>
</evidence>
<proteinExistence type="predicted"/>
<name>A0ABP2XG42_9CHLA</name>
<keyword evidence="4" id="KW-1185">Reference proteome</keyword>
<protein>
    <recommendedName>
        <fullName evidence="5">Inner membrane protein</fullName>
    </recommendedName>
</protein>
<keyword evidence="2" id="KW-0472">Membrane</keyword>
<dbReference type="Proteomes" id="UP000016064">
    <property type="component" value="Unassembled WGS sequence"/>
</dbReference>
<sequence length="344" mass="38308">MLFSQKEIALQNQAKLIRIASVALLSIQAIGCLAAAIGLTVALGSPVFLGLILVSVLLSIMAFTVHKYLTEAPSGDWSNSLTAYFRSIPATTADANFSSKRSDVVFFQNKYNPKITLGIWDNPEVPFSLELFAMQKERRGQETPFANAMMFNLVPASEENSQISMNLNLSKCLYQDLAKIDKQVKAWYSCNRRDSSSAAHQPFLPTETRSAEIHLEDPSSRGAGDYKRYPHYLGHARGPAVKEFPGQDHKVQTDYYRRAYVTYVNCLEEALARGCTTVAVPLFSSVYEVSSRDKNPKAQEVYDWSLNCQNLCKMALVEATNSVARSHSRETRLLVVLQDPFAAV</sequence>
<keyword evidence="2" id="KW-1133">Transmembrane helix</keyword>
<reference evidence="3 4" key="1">
    <citation type="submission" date="2013-07" db="EMBL/GenBank/DDBJ databases">
        <title>Isolation of a new Chlamydia species from the feral Sacred Ibis (Threskiornis aethiopicus): Chlamydia ibidis.</title>
        <authorList>
            <person name="Vorimore F."/>
            <person name="Hsia R.-C."/>
            <person name="Huot-Creasy H."/>
            <person name="Bastian S."/>
            <person name="Deruyter L."/>
            <person name="Passet A."/>
            <person name="Sachse K."/>
            <person name="Bavoil P."/>
            <person name="Myers G."/>
            <person name="Laroucau K."/>
        </authorList>
    </citation>
    <scope>NUCLEOTIDE SEQUENCE [LARGE SCALE GENOMIC DNA]</scope>
    <source>
        <strain evidence="3 4">10-1398/6</strain>
    </source>
</reference>
<dbReference type="EMBL" id="APJW01000001">
    <property type="protein sequence ID" value="EQM63229.1"/>
    <property type="molecule type" value="Genomic_DNA"/>
</dbReference>
<evidence type="ECO:0000256" key="1">
    <source>
        <dbReference type="SAM" id="MobiDB-lite"/>
    </source>
</evidence>
<feature type="transmembrane region" description="Helical" evidence="2">
    <location>
        <begin position="21"/>
        <end position="41"/>
    </location>
</feature>
<accession>A0ABP2XG42</accession>
<evidence type="ECO:0000313" key="3">
    <source>
        <dbReference type="EMBL" id="EQM63229.1"/>
    </source>
</evidence>
<feature type="transmembrane region" description="Helical" evidence="2">
    <location>
        <begin position="47"/>
        <end position="65"/>
    </location>
</feature>